<gene>
    <name evidence="4" type="ORF">DCC35_09070</name>
</gene>
<dbReference type="AlphaFoldDB" id="A0A4D7JMZ9"/>
<protein>
    <submittedName>
        <fullName evidence="4">RNA pseudouridine synthase</fullName>
    </submittedName>
</protein>
<dbReference type="GO" id="GO:0003723">
    <property type="term" value="F:RNA binding"/>
    <property type="evidence" value="ECO:0007669"/>
    <property type="project" value="UniProtKB-KW"/>
</dbReference>
<keyword evidence="5" id="KW-1185">Reference proteome</keyword>
<proteinExistence type="inferred from homology"/>
<dbReference type="RefSeq" id="WP_137090467.1">
    <property type="nucleotide sequence ID" value="NZ_CP028923.1"/>
</dbReference>
<dbReference type="EMBL" id="CP028923">
    <property type="protein sequence ID" value="QCK14880.1"/>
    <property type="molecule type" value="Genomic_DNA"/>
</dbReference>
<dbReference type="Pfam" id="PF00849">
    <property type="entry name" value="PseudoU_synth_2"/>
    <property type="match status" value="1"/>
</dbReference>
<dbReference type="GO" id="GO:0140098">
    <property type="term" value="F:catalytic activity, acting on RNA"/>
    <property type="evidence" value="ECO:0007669"/>
    <property type="project" value="UniProtKB-ARBA"/>
</dbReference>
<evidence type="ECO:0000256" key="1">
    <source>
        <dbReference type="ARBA" id="ARBA00010876"/>
    </source>
</evidence>
<dbReference type="InterPro" id="IPR006145">
    <property type="entry name" value="PsdUridine_synth_RsuA/RluA"/>
</dbReference>
<dbReference type="InterPro" id="IPR050188">
    <property type="entry name" value="RluA_PseudoU_synthase"/>
</dbReference>
<dbReference type="InterPro" id="IPR006224">
    <property type="entry name" value="PsdUridine_synth_RluA-like_CS"/>
</dbReference>
<evidence type="ECO:0000313" key="4">
    <source>
        <dbReference type="EMBL" id="QCK14880.1"/>
    </source>
</evidence>
<dbReference type="Gene3D" id="3.30.2350.10">
    <property type="entry name" value="Pseudouridine synthase"/>
    <property type="match status" value="1"/>
</dbReference>
<dbReference type="PROSITE" id="PS50889">
    <property type="entry name" value="S4"/>
    <property type="match status" value="1"/>
</dbReference>
<dbReference type="GO" id="GO:0009982">
    <property type="term" value="F:pseudouridine synthase activity"/>
    <property type="evidence" value="ECO:0007669"/>
    <property type="project" value="InterPro"/>
</dbReference>
<dbReference type="Proteomes" id="UP000298616">
    <property type="component" value="Chromosome"/>
</dbReference>
<dbReference type="CDD" id="cd02869">
    <property type="entry name" value="PseudoU_synth_RluA_like"/>
    <property type="match status" value="1"/>
</dbReference>
<evidence type="ECO:0000259" key="3">
    <source>
        <dbReference type="Pfam" id="PF00849"/>
    </source>
</evidence>
<name>A0A4D7JMZ9_9BACT</name>
<accession>A0A4D7JMZ9</accession>
<feature type="domain" description="Pseudouridine synthase RsuA/RluA-like" evidence="3">
    <location>
        <begin position="90"/>
        <end position="222"/>
    </location>
</feature>
<comment type="similarity">
    <text evidence="1">Belongs to the pseudouridine synthase RluA family.</text>
</comment>
<dbReference type="GO" id="GO:0000455">
    <property type="term" value="P:enzyme-directed rRNA pseudouridine synthesis"/>
    <property type="evidence" value="ECO:0007669"/>
    <property type="project" value="TreeGrafter"/>
</dbReference>
<dbReference type="PANTHER" id="PTHR21600">
    <property type="entry name" value="MITOCHONDRIAL RNA PSEUDOURIDINE SYNTHASE"/>
    <property type="match status" value="1"/>
</dbReference>
<reference evidence="4 5" key="1">
    <citation type="submission" date="2018-04" db="EMBL/GenBank/DDBJ databases">
        <title>Complete genome uncultured novel isolate.</title>
        <authorList>
            <person name="Merlino G."/>
        </authorList>
    </citation>
    <scope>NUCLEOTIDE SEQUENCE [LARGE SCALE GENOMIC DNA]</scope>
    <source>
        <strain evidence="5">R1DC9</strain>
    </source>
</reference>
<sequence>MAEIIEEHYVEHYSPLLRLSDYVIGVFNDLPSRKSVKKAIKNNRVLIDNSVAGTGAWVKEGMKISLLKADEGTFKVFELDIPVVYEDDYLAVVNKPGGIPTSGNYFRTLENALPYNIKNTNNYLPKPVHRLDSATCGLVIVAKNKRTRIDLGELLKSRKVKKVYHAVVTGEPPESGMISSRIDNKPAETLFERISKSKDGRFSLIQLSPLTGRTHQLRIHCSDMGFPIVGDKLYNGFDRGKGLFLCANRLEFNHPVTNELVNIKIDLPKKFTKLFYSC</sequence>
<dbReference type="SUPFAM" id="SSF55120">
    <property type="entry name" value="Pseudouridine synthase"/>
    <property type="match status" value="1"/>
</dbReference>
<dbReference type="KEGG" id="fpf:DCC35_09070"/>
<dbReference type="PANTHER" id="PTHR21600:SF87">
    <property type="entry name" value="RNA PSEUDOURIDYLATE SYNTHASE DOMAIN-CONTAINING PROTEIN 1"/>
    <property type="match status" value="1"/>
</dbReference>
<keyword evidence="2" id="KW-0694">RNA-binding</keyword>
<dbReference type="InterPro" id="IPR020103">
    <property type="entry name" value="PsdUridine_synth_cat_dom_sf"/>
</dbReference>
<dbReference type="PROSITE" id="PS01129">
    <property type="entry name" value="PSI_RLU"/>
    <property type="match status" value="1"/>
</dbReference>
<evidence type="ECO:0000256" key="2">
    <source>
        <dbReference type="PROSITE-ProRule" id="PRU00182"/>
    </source>
</evidence>
<dbReference type="OrthoDB" id="9807829at2"/>
<organism evidence="4 5">
    <name type="scientific">Mangrovivirga cuniculi</name>
    <dbReference type="NCBI Taxonomy" id="2715131"/>
    <lineage>
        <taxon>Bacteria</taxon>
        <taxon>Pseudomonadati</taxon>
        <taxon>Bacteroidota</taxon>
        <taxon>Cytophagia</taxon>
        <taxon>Cytophagales</taxon>
        <taxon>Mangrovivirgaceae</taxon>
        <taxon>Mangrovivirga</taxon>
    </lineage>
</organism>
<evidence type="ECO:0000313" key="5">
    <source>
        <dbReference type="Proteomes" id="UP000298616"/>
    </source>
</evidence>